<proteinExistence type="predicted"/>
<name>A0A6S6T4G0_9GAMM</name>
<reference evidence="1" key="1">
    <citation type="submission" date="2020-01" db="EMBL/GenBank/DDBJ databases">
        <authorList>
            <person name="Meier V. D."/>
            <person name="Meier V D."/>
        </authorList>
    </citation>
    <scope>NUCLEOTIDE SEQUENCE</scope>
    <source>
        <strain evidence="1">HLG_WM_MAG_07</strain>
    </source>
</reference>
<gene>
    <name evidence="1" type="ORF">HELGO_WM16438</name>
</gene>
<dbReference type="InterPro" id="IPR011990">
    <property type="entry name" value="TPR-like_helical_dom_sf"/>
</dbReference>
<organism evidence="1">
    <name type="scientific">uncultured Thiotrichaceae bacterium</name>
    <dbReference type="NCBI Taxonomy" id="298394"/>
    <lineage>
        <taxon>Bacteria</taxon>
        <taxon>Pseudomonadati</taxon>
        <taxon>Pseudomonadota</taxon>
        <taxon>Gammaproteobacteria</taxon>
        <taxon>Thiotrichales</taxon>
        <taxon>Thiotrichaceae</taxon>
        <taxon>environmental samples</taxon>
    </lineage>
</organism>
<accession>A0A6S6T4G0</accession>
<protein>
    <recommendedName>
        <fullName evidence="2">Tetratricopeptide repeat protein</fullName>
    </recommendedName>
</protein>
<dbReference type="AlphaFoldDB" id="A0A6S6T4G0"/>
<dbReference type="Gene3D" id="1.25.40.10">
    <property type="entry name" value="Tetratricopeptide repeat domain"/>
    <property type="match status" value="1"/>
</dbReference>
<dbReference type="SUPFAM" id="SSF48452">
    <property type="entry name" value="TPR-like"/>
    <property type="match status" value="1"/>
</dbReference>
<dbReference type="EMBL" id="CACVAY010000072">
    <property type="protein sequence ID" value="CAA6815661.1"/>
    <property type="molecule type" value="Genomic_DNA"/>
</dbReference>
<evidence type="ECO:0000313" key="1">
    <source>
        <dbReference type="EMBL" id="CAA6815661.1"/>
    </source>
</evidence>
<sequence length="129" mass="14112">MEISTEMIQLLSQVGYLACFNGDVENGQMIMESVEDNCNGQAAALVGVAIARIYAGQFKEAAIILKDKVLTVEPDNMTAKCFLGISYFENDDKEGARDLFNEIIEKGGEDDKTIASFYLAELSNTRAVV</sequence>
<evidence type="ECO:0008006" key="2">
    <source>
        <dbReference type="Google" id="ProtNLM"/>
    </source>
</evidence>